<dbReference type="OrthoDB" id="9804315at2"/>
<dbReference type="RefSeq" id="WP_031365590.1">
    <property type="nucleotide sequence ID" value="NZ_FPKS01000001.1"/>
</dbReference>
<feature type="domain" description="DHFR" evidence="9">
    <location>
        <begin position="1"/>
        <end position="168"/>
    </location>
</feature>
<dbReference type="PRINTS" id="PR00070">
    <property type="entry name" value="DHFR"/>
</dbReference>
<sequence length="170" mass="19420">MIAGIWAEDAQGLIGSKGILPWFLPSELQHFKQTTMGQVILMGRKTFEGMHKRVLPGRTTIVMTRDETYQVANKAVLVFHSPEAVLNWYHGQEPESAKDLYITGGAEMFIAFKDSFEQLYRTIIAGEFEGDTYFPKALEMTNFEEVSSVTHPADEKNDYAFTVKRYEIKR</sequence>
<keyword evidence="4 7" id="KW-0554">One-carbon metabolism</keyword>
<evidence type="ECO:0000256" key="5">
    <source>
        <dbReference type="ARBA" id="ARBA00022857"/>
    </source>
</evidence>
<dbReference type="STRING" id="1122154.SAMN02746068_00228"/>
<proteinExistence type="inferred from homology"/>
<evidence type="ECO:0000313" key="10">
    <source>
        <dbReference type="EMBL" id="PCS04224.1"/>
    </source>
</evidence>
<comment type="catalytic activity">
    <reaction evidence="7">
        <text>(6S)-5,6,7,8-tetrahydrofolate + NADP(+) = 7,8-dihydrofolate + NADPH + H(+)</text>
        <dbReference type="Rhea" id="RHEA:15009"/>
        <dbReference type="ChEBI" id="CHEBI:15378"/>
        <dbReference type="ChEBI" id="CHEBI:57451"/>
        <dbReference type="ChEBI" id="CHEBI:57453"/>
        <dbReference type="ChEBI" id="CHEBI:57783"/>
        <dbReference type="ChEBI" id="CHEBI:58349"/>
        <dbReference type="EC" id="1.5.1.3"/>
    </reaction>
</comment>
<evidence type="ECO:0000256" key="6">
    <source>
        <dbReference type="ARBA" id="ARBA00023002"/>
    </source>
</evidence>
<evidence type="ECO:0000256" key="8">
    <source>
        <dbReference type="RuleBase" id="RU004474"/>
    </source>
</evidence>
<dbReference type="PROSITE" id="PS51330">
    <property type="entry name" value="DHFR_2"/>
    <property type="match status" value="1"/>
</dbReference>
<evidence type="ECO:0000256" key="3">
    <source>
        <dbReference type="ARBA" id="ARBA00012856"/>
    </source>
</evidence>
<keyword evidence="5 7" id="KW-0521">NADP</keyword>
<dbReference type="GO" id="GO:0050661">
    <property type="term" value="F:NADP binding"/>
    <property type="evidence" value="ECO:0007669"/>
    <property type="project" value="InterPro"/>
</dbReference>
<dbReference type="GO" id="GO:0005829">
    <property type="term" value="C:cytosol"/>
    <property type="evidence" value="ECO:0007669"/>
    <property type="project" value="TreeGrafter"/>
</dbReference>
<comment type="similarity">
    <text evidence="2 7 8">Belongs to the dihydrofolate reductase family.</text>
</comment>
<dbReference type="GO" id="GO:0046654">
    <property type="term" value="P:tetrahydrofolate biosynthetic process"/>
    <property type="evidence" value="ECO:0007669"/>
    <property type="project" value="UniProtKB-UniPathway"/>
</dbReference>
<name>A0A1K2H5B8_9LACT</name>
<comment type="function">
    <text evidence="7">Key enzyme in folate metabolism. Catalyzes an essential reaction for de novo glycine and purine synthesis, and for DNA precursor synthesis.</text>
</comment>
<dbReference type="EMBL" id="JXJT01000004">
    <property type="protein sequence ID" value="PCS04224.1"/>
    <property type="molecule type" value="Genomic_DNA"/>
</dbReference>
<evidence type="ECO:0000256" key="2">
    <source>
        <dbReference type="ARBA" id="ARBA00009539"/>
    </source>
</evidence>
<dbReference type="CDD" id="cd00209">
    <property type="entry name" value="DHFR"/>
    <property type="match status" value="1"/>
</dbReference>
<dbReference type="Pfam" id="PF00186">
    <property type="entry name" value="DHFR_1"/>
    <property type="match status" value="1"/>
</dbReference>
<dbReference type="InterPro" id="IPR024072">
    <property type="entry name" value="DHFR-like_dom_sf"/>
</dbReference>
<keyword evidence="13" id="KW-1185">Reference proteome</keyword>
<evidence type="ECO:0000256" key="7">
    <source>
        <dbReference type="PIRNR" id="PIRNR000194"/>
    </source>
</evidence>
<dbReference type="SUPFAM" id="SSF53597">
    <property type="entry name" value="Dihydrofolate reductase-like"/>
    <property type="match status" value="1"/>
</dbReference>
<dbReference type="AlphaFoldDB" id="A0A1K2H5B8"/>
<gene>
    <name evidence="10" type="ORF">RR45_GL001528</name>
    <name evidence="11" type="ORF">SAMN02746068_00228</name>
</gene>
<protein>
    <recommendedName>
        <fullName evidence="3 7">Dihydrofolate reductase</fullName>
        <ecNumber evidence="3 7">1.5.1.3</ecNumber>
    </recommendedName>
</protein>
<evidence type="ECO:0000256" key="1">
    <source>
        <dbReference type="ARBA" id="ARBA00004903"/>
    </source>
</evidence>
<dbReference type="EC" id="1.5.1.3" evidence="3 7"/>
<dbReference type="GO" id="GO:0046452">
    <property type="term" value="P:dihydrofolate metabolic process"/>
    <property type="evidence" value="ECO:0007669"/>
    <property type="project" value="TreeGrafter"/>
</dbReference>
<accession>A0A1K2H5B8</accession>
<dbReference type="Proteomes" id="UP000185655">
    <property type="component" value="Unassembled WGS sequence"/>
</dbReference>
<dbReference type="PANTHER" id="PTHR48069:SF3">
    <property type="entry name" value="DIHYDROFOLATE REDUCTASE"/>
    <property type="match status" value="1"/>
</dbReference>
<organism evidence="11 12">
    <name type="scientific">Pseudolactococcus chungangensis CAU 28 = DSM 22330</name>
    <dbReference type="NCBI Taxonomy" id="1122154"/>
    <lineage>
        <taxon>Bacteria</taxon>
        <taxon>Bacillati</taxon>
        <taxon>Bacillota</taxon>
        <taxon>Bacilli</taxon>
        <taxon>Lactobacillales</taxon>
        <taxon>Streptococcaceae</taxon>
        <taxon>Pseudolactococcus</taxon>
    </lineage>
</organism>
<evidence type="ECO:0000313" key="13">
    <source>
        <dbReference type="Proteomes" id="UP000218979"/>
    </source>
</evidence>
<reference evidence="10 13" key="1">
    <citation type="submission" date="2014-12" db="EMBL/GenBank/DDBJ databases">
        <title>Draft genome sequences of 10 type strains of Lactococcus.</title>
        <authorList>
            <person name="Sun Z."/>
            <person name="Zhong Z."/>
            <person name="Liu W."/>
            <person name="Zhang W."/>
            <person name="Zhang H."/>
        </authorList>
    </citation>
    <scope>NUCLEOTIDE SEQUENCE [LARGE SCALE GENOMIC DNA]</scope>
    <source>
        <strain evidence="10 13">DSM 22330</strain>
    </source>
</reference>
<dbReference type="EMBL" id="FPKS01000001">
    <property type="protein sequence ID" value="SFZ70480.1"/>
    <property type="molecule type" value="Genomic_DNA"/>
</dbReference>
<evidence type="ECO:0000313" key="12">
    <source>
        <dbReference type="Proteomes" id="UP000185655"/>
    </source>
</evidence>
<comment type="pathway">
    <text evidence="1 7">Cofactor biosynthesis; tetrahydrofolate biosynthesis; 5,6,7,8-tetrahydrofolate from 7,8-dihydrofolate: step 1/1.</text>
</comment>
<evidence type="ECO:0000259" key="9">
    <source>
        <dbReference type="PROSITE" id="PS51330"/>
    </source>
</evidence>
<evidence type="ECO:0000313" key="11">
    <source>
        <dbReference type="EMBL" id="SFZ70480.1"/>
    </source>
</evidence>
<keyword evidence="6 7" id="KW-0560">Oxidoreductase</keyword>
<dbReference type="InterPro" id="IPR017925">
    <property type="entry name" value="DHFR_CS"/>
</dbReference>
<dbReference type="Proteomes" id="UP000218979">
    <property type="component" value="Unassembled WGS sequence"/>
</dbReference>
<evidence type="ECO:0000256" key="4">
    <source>
        <dbReference type="ARBA" id="ARBA00022563"/>
    </source>
</evidence>
<dbReference type="InterPro" id="IPR001796">
    <property type="entry name" value="DHFR_dom"/>
</dbReference>
<dbReference type="UniPathway" id="UPA00077">
    <property type="reaction ID" value="UER00158"/>
</dbReference>
<dbReference type="InterPro" id="IPR012259">
    <property type="entry name" value="DHFR"/>
</dbReference>
<dbReference type="Gene3D" id="3.40.430.10">
    <property type="entry name" value="Dihydrofolate Reductase, subunit A"/>
    <property type="match status" value="1"/>
</dbReference>
<reference evidence="11 12" key="2">
    <citation type="submission" date="2016-11" db="EMBL/GenBank/DDBJ databases">
        <authorList>
            <person name="Jaros S."/>
            <person name="Januszkiewicz K."/>
            <person name="Wedrychowicz H."/>
        </authorList>
    </citation>
    <scope>NUCLEOTIDE SEQUENCE [LARGE SCALE GENOMIC DNA]</scope>
    <source>
        <strain evidence="11 12">DSM 22330</strain>
    </source>
</reference>
<dbReference type="PIRSF" id="PIRSF000194">
    <property type="entry name" value="DHFR"/>
    <property type="match status" value="1"/>
</dbReference>
<dbReference type="GO" id="GO:0004146">
    <property type="term" value="F:dihydrofolate reductase activity"/>
    <property type="evidence" value="ECO:0007669"/>
    <property type="project" value="UniProtKB-EC"/>
</dbReference>
<dbReference type="GO" id="GO:0006730">
    <property type="term" value="P:one-carbon metabolic process"/>
    <property type="evidence" value="ECO:0007669"/>
    <property type="project" value="UniProtKB-KW"/>
</dbReference>
<dbReference type="GO" id="GO:0046655">
    <property type="term" value="P:folic acid metabolic process"/>
    <property type="evidence" value="ECO:0007669"/>
    <property type="project" value="TreeGrafter"/>
</dbReference>
<dbReference type="PROSITE" id="PS00075">
    <property type="entry name" value="DHFR_1"/>
    <property type="match status" value="1"/>
</dbReference>
<dbReference type="PANTHER" id="PTHR48069">
    <property type="entry name" value="DIHYDROFOLATE REDUCTASE"/>
    <property type="match status" value="1"/>
</dbReference>